<dbReference type="Gene3D" id="1.20.120.450">
    <property type="entry name" value="dinb family like domain"/>
    <property type="match status" value="1"/>
</dbReference>
<dbReference type="SUPFAM" id="SSF109854">
    <property type="entry name" value="DinB/YfiT-like putative metalloenzymes"/>
    <property type="match status" value="1"/>
</dbReference>
<evidence type="ECO:0000313" key="2">
    <source>
        <dbReference type="EMBL" id="KPV51370.1"/>
    </source>
</evidence>
<dbReference type="EMBL" id="LJCR01000942">
    <property type="protein sequence ID" value="KPV51370.1"/>
    <property type="molecule type" value="Genomic_DNA"/>
</dbReference>
<comment type="caution">
    <text evidence="2">The sequence shown here is derived from an EMBL/GenBank/DDBJ whole genome shotgun (WGS) entry which is preliminary data.</text>
</comment>
<proteinExistence type="predicted"/>
<protein>
    <recommendedName>
        <fullName evidence="1">DinB-like domain-containing protein</fullName>
    </recommendedName>
</protein>
<name>A0A0P9DEH5_9CHLR</name>
<feature type="domain" description="DinB-like" evidence="1">
    <location>
        <begin position="14"/>
        <end position="122"/>
    </location>
</feature>
<dbReference type="InterPro" id="IPR024775">
    <property type="entry name" value="DinB-like"/>
</dbReference>
<keyword evidence="3" id="KW-1185">Reference proteome</keyword>
<dbReference type="AlphaFoldDB" id="A0A0P9DEH5"/>
<accession>A0A0P9DEH5</accession>
<evidence type="ECO:0000313" key="3">
    <source>
        <dbReference type="Proteomes" id="UP000050509"/>
    </source>
</evidence>
<evidence type="ECO:0000259" key="1">
    <source>
        <dbReference type="Pfam" id="PF12867"/>
    </source>
</evidence>
<dbReference type="Proteomes" id="UP000050509">
    <property type="component" value="Unassembled WGS sequence"/>
</dbReference>
<gene>
    <name evidence="2" type="ORF">SE17_21570</name>
</gene>
<sequence>MTAAIGKRELLARLHAGYDAFQQLIAPLSEAQMSAPGVQGAWSLRDVVAHFVAHEQFALHELAAARRGERYQHPISGSDAMNAAAVAEHSATPAGEVLHAWEASFRAVVAAVTALREDDFADGSALTAALGDTIDGALANNTYEHYAEHTPALLAWLAQQTGTRGA</sequence>
<reference evidence="2 3" key="1">
    <citation type="submission" date="2015-09" db="EMBL/GenBank/DDBJ databases">
        <title>Draft genome sequence of Kouleothrix aurantiaca JCM 19913.</title>
        <authorList>
            <person name="Hemp J."/>
        </authorList>
    </citation>
    <scope>NUCLEOTIDE SEQUENCE [LARGE SCALE GENOMIC DNA]</scope>
    <source>
        <strain evidence="2 3">COM-B</strain>
    </source>
</reference>
<dbReference type="Pfam" id="PF12867">
    <property type="entry name" value="DinB_2"/>
    <property type="match status" value="1"/>
</dbReference>
<organism evidence="2 3">
    <name type="scientific">Kouleothrix aurantiaca</name>
    <dbReference type="NCBI Taxonomy" id="186479"/>
    <lineage>
        <taxon>Bacteria</taxon>
        <taxon>Bacillati</taxon>
        <taxon>Chloroflexota</taxon>
        <taxon>Chloroflexia</taxon>
        <taxon>Chloroflexales</taxon>
        <taxon>Roseiflexineae</taxon>
        <taxon>Roseiflexaceae</taxon>
        <taxon>Kouleothrix</taxon>
    </lineage>
</organism>
<dbReference type="InterPro" id="IPR034660">
    <property type="entry name" value="DinB/YfiT-like"/>
</dbReference>